<evidence type="ECO:0000256" key="3">
    <source>
        <dbReference type="ARBA" id="ARBA00022989"/>
    </source>
</evidence>
<feature type="domain" description="NfeD-like C-terminal" evidence="6">
    <location>
        <begin position="78"/>
        <end position="137"/>
    </location>
</feature>
<keyword evidence="4 5" id="KW-0472">Membrane</keyword>
<dbReference type="PANTHER" id="PTHR33507">
    <property type="entry name" value="INNER MEMBRANE PROTEIN YBBJ"/>
    <property type="match status" value="1"/>
</dbReference>
<evidence type="ECO:0000256" key="5">
    <source>
        <dbReference type="SAM" id="Phobius"/>
    </source>
</evidence>
<dbReference type="Pfam" id="PF01957">
    <property type="entry name" value="NfeD"/>
    <property type="match status" value="1"/>
</dbReference>
<dbReference type="Proteomes" id="UP000245288">
    <property type="component" value="Unassembled WGS sequence"/>
</dbReference>
<evidence type="ECO:0000256" key="4">
    <source>
        <dbReference type="ARBA" id="ARBA00023136"/>
    </source>
</evidence>
<dbReference type="GO" id="GO:0005886">
    <property type="term" value="C:plasma membrane"/>
    <property type="evidence" value="ECO:0007669"/>
    <property type="project" value="TreeGrafter"/>
</dbReference>
<comment type="caution">
    <text evidence="7">The sequence shown here is derived from an EMBL/GenBank/DDBJ whole genome shotgun (WGS) entry which is preliminary data.</text>
</comment>
<dbReference type="InterPro" id="IPR002810">
    <property type="entry name" value="NfeD-like_C"/>
</dbReference>
<evidence type="ECO:0000256" key="1">
    <source>
        <dbReference type="ARBA" id="ARBA00004141"/>
    </source>
</evidence>
<reference evidence="7 8" key="1">
    <citation type="submission" date="2014-09" db="EMBL/GenBank/DDBJ databases">
        <title>Butyrate-producing bacteria isolated from human gut.</title>
        <authorList>
            <person name="Zhang Q."/>
            <person name="Zhao L."/>
        </authorList>
    </citation>
    <scope>NUCLEOTIDE SEQUENCE [LARGE SCALE GENOMIC DNA]</scope>
    <source>
        <strain evidence="7 8">21</strain>
    </source>
</reference>
<comment type="subcellular location">
    <subcellularLocation>
        <location evidence="1">Membrane</location>
        <topology evidence="1">Multi-pass membrane protein</topology>
    </subcellularLocation>
</comment>
<dbReference type="PANTHER" id="PTHR33507:SF3">
    <property type="entry name" value="INNER MEMBRANE PROTEIN YBBJ"/>
    <property type="match status" value="1"/>
</dbReference>
<evidence type="ECO:0000313" key="7">
    <source>
        <dbReference type="EMBL" id="PWE87221.1"/>
    </source>
</evidence>
<keyword evidence="2 5" id="KW-0812">Transmembrane</keyword>
<dbReference type="EMBL" id="JRFU01000054">
    <property type="protein sequence ID" value="PWE87221.1"/>
    <property type="molecule type" value="Genomic_DNA"/>
</dbReference>
<dbReference type="AlphaFoldDB" id="A0A2V1JVG0"/>
<evidence type="ECO:0000256" key="2">
    <source>
        <dbReference type="ARBA" id="ARBA00022692"/>
    </source>
</evidence>
<evidence type="ECO:0000259" key="6">
    <source>
        <dbReference type="Pfam" id="PF01957"/>
    </source>
</evidence>
<proteinExistence type="predicted"/>
<keyword evidence="3 5" id="KW-1133">Transmembrane helix</keyword>
<keyword evidence="8" id="KW-1185">Reference proteome</keyword>
<organism evidence="7 8">
    <name type="scientific">Eubacterium ramulus</name>
    <dbReference type="NCBI Taxonomy" id="39490"/>
    <lineage>
        <taxon>Bacteria</taxon>
        <taxon>Bacillati</taxon>
        <taxon>Bacillota</taxon>
        <taxon>Clostridia</taxon>
        <taxon>Eubacteriales</taxon>
        <taxon>Eubacteriaceae</taxon>
        <taxon>Eubacterium</taxon>
    </lineage>
</organism>
<dbReference type="Gene3D" id="2.40.50.140">
    <property type="entry name" value="Nucleic acid-binding proteins"/>
    <property type="match status" value="1"/>
</dbReference>
<protein>
    <submittedName>
        <fullName evidence="7">Membrane protein</fullName>
    </submittedName>
</protein>
<name>A0A2V1JVG0_EUBRA</name>
<accession>A0A2V1JVG0</accession>
<gene>
    <name evidence="7" type="ORF">LG34_05225</name>
</gene>
<dbReference type="SUPFAM" id="SSF141322">
    <property type="entry name" value="NfeD domain-like"/>
    <property type="match status" value="1"/>
</dbReference>
<feature type="transmembrane region" description="Helical" evidence="5">
    <location>
        <begin position="41"/>
        <end position="60"/>
    </location>
</feature>
<sequence>MIWLVLLVAFILLEIATVGLLTIWFAGGALAAFFVSVAQGGVAVQVIVFLIVSLVLVLLIRPLAQKKFNSEHIRTNAQTLIGEEAVVIEPIDNLLSTGRVMIRGQEWAARSVDEKQKFKKDDVVSVVSISGVKLMVKCPE</sequence>
<dbReference type="InterPro" id="IPR012340">
    <property type="entry name" value="NA-bd_OB-fold"/>
</dbReference>
<dbReference type="OrthoDB" id="5054at2"/>
<dbReference type="InterPro" id="IPR052165">
    <property type="entry name" value="Membrane_assoc_protease"/>
</dbReference>
<evidence type="ECO:0000313" key="8">
    <source>
        <dbReference type="Proteomes" id="UP000245288"/>
    </source>
</evidence>